<organism evidence="3 4">
    <name type="scientific">Solea senegalensis</name>
    <name type="common">Senegalese sole</name>
    <dbReference type="NCBI Taxonomy" id="28829"/>
    <lineage>
        <taxon>Eukaryota</taxon>
        <taxon>Metazoa</taxon>
        <taxon>Chordata</taxon>
        <taxon>Craniata</taxon>
        <taxon>Vertebrata</taxon>
        <taxon>Euteleostomi</taxon>
        <taxon>Actinopterygii</taxon>
        <taxon>Neopterygii</taxon>
        <taxon>Teleostei</taxon>
        <taxon>Neoteleostei</taxon>
        <taxon>Acanthomorphata</taxon>
        <taxon>Carangaria</taxon>
        <taxon>Pleuronectiformes</taxon>
        <taxon>Pleuronectoidei</taxon>
        <taxon>Soleidae</taxon>
        <taxon>Solea</taxon>
    </lineage>
</organism>
<feature type="domain" description="C-type lectin" evidence="2">
    <location>
        <begin position="7"/>
        <end position="141"/>
    </location>
</feature>
<dbReference type="Pfam" id="PF00059">
    <property type="entry name" value="Lectin_C"/>
    <property type="match status" value="1"/>
</dbReference>
<feature type="compositionally biased region" description="Polar residues" evidence="1">
    <location>
        <begin position="248"/>
        <end position="261"/>
    </location>
</feature>
<dbReference type="SMART" id="SM00034">
    <property type="entry name" value="CLECT"/>
    <property type="match status" value="1"/>
</dbReference>
<dbReference type="PANTHER" id="PTHR22803">
    <property type="entry name" value="MANNOSE, PHOSPHOLIPASE, LECTIN RECEPTOR RELATED"/>
    <property type="match status" value="1"/>
</dbReference>
<dbReference type="AlphaFoldDB" id="A0AAV6RU11"/>
<dbReference type="InterPro" id="IPR001304">
    <property type="entry name" value="C-type_lectin-like"/>
</dbReference>
<feature type="compositionally biased region" description="Basic and acidic residues" evidence="1">
    <location>
        <begin position="228"/>
        <end position="245"/>
    </location>
</feature>
<comment type="caution">
    <text evidence="3">The sequence shown here is derived from an EMBL/GenBank/DDBJ whole genome shotgun (WGS) entry which is preliminary data.</text>
</comment>
<evidence type="ECO:0000259" key="2">
    <source>
        <dbReference type="PROSITE" id="PS50041"/>
    </source>
</evidence>
<evidence type="ECO:0000313" key="4">
    <source>
        <dbReference type="Proteomes" id="UP000693946"/>
    </source>
</evidence>
<protein>
    <recommendedName>
        <fullName evidence="2">C-type lectin domain-containing protein</fullName>
    </recommendedName>
</protein>
<reference evidence="3 4" key="1">
    <citation type="journal article" date="2021" name="Sci. Rep.">
        <title>Chromosome anchoring in Senegalese sole (Solea senegalensis) reveals sex-associated markers and genome rearrangements in flatfish.</title>
        <authorList>
            <person name="Guerrero-Cozar I."/>
            <person name="Gomez-Garrido J."/>
            <person name="Berbel C."/>
            <person name="Martinez-Blanch J.F."/>
            <person name="Alioto T."/>
            <person name="Claros M.G."/>
            <person name="Gagnaire P.A."/>
            <person name="Manchado M."/>
        </authorList>
    </citation>
    <scope>NUCLEOTIDE SEQUENCE [LARGE SCALE GENOMIC DNA]</scope>
    <source>
        <strain evidence="3">Sse05_10M</strain>
    </source>
</reference>
<name>A0AAV6RU11_SOLSE</name>
<feature type="region of interest" description="Disordered" evidence="1">
    <location>
        <begin position="228"/>
        <end position="261"/>
    </location>
</feature>
<dbReference type="PROSITE" id="PS50041">
    <property type="entry name" value="C_TYPE_LECTIN_2"/>
    <property type="match status" value="1"/>
</dbReference>
<evidence type="ECO:0000256" key="1">
    <source>
        <dbReference type="SAM" id="MobiDB-lite"/>
    </source>
</evidence>
<dbReference type="EMBL" id="JAGKHQ010000009">
    <property type="protein sequence ID" value="KAG7509013.1"/>
    <property type="molecule type" value="Genomic_DNA"/>
</dbReference>
<keyword evidence="4" id="KW-1185">Reference proteome</keyword>
<accession>A0AAV6RU11</accession>
<dbReference type="Proteomes" id="UP000693946">
    <property type="component" value="Linkage Group LG17"/>
</dbReference>
<evidence type="ECO:0000313" key="3">
    <source>
        <dbReference type="EMBL" id="KAG7509013.1"/>
    </source>
</evidence>
<proteinExistence type="predicted"/>
<gene>
    <name evidence="3" type="ORF">JOB18_031577</name>
</gene>
<dbReference type="InterPro" id="IPR050111">
    <property type="entry name" value="C-type_lectin/snaclec_domain"/>
</dbReference>
<sequence>MEGWTEHNSRCFFLSADTKEWLDARTYCIDKGGDLAVVLSEGDQKFLTNLTEEKFKSNVEFNGTWIGLHDMDQEGAFQWVNGKRPSKKYWVNGQPDNQTHDSSLEGADCVVLVFELNERTDQTFRNWDDIACIDQRNYICESKVFIELTCDTVLRTSATKPLQVVQDETCKENVNCDRLMELLLMLSVKEQIELEIPIEELDADIARTLECQDNAMLWRTRATRAMEKTQQEADIRSPRASERCEPTIYQQQTISQAPKAK</sequence>